<comment type="caution">
    <text evidence="1">The sequence shown here is derived from an EMBL/GenBank/DDBJ whole genome shotgun (WGS) entry which is preliminary data.</text>
</comment>
<reference evidence="1" key="1">
    <citation type="submission" date="2021-06" db="EMBL/GenBank/DDBJ databases">
        <authorList>
            <person name="Kallberg Y."/>
            <person name="Tangrot J."/>
            <person name="Rosling A."/>
        </authorList>
    </citation>
    <scope>NUCLEOTIDE SEQUENCE</scope>
    <source>
        <strain evidence="1">MA461A</strain>
    </source>
</reference>
<evidence type="ECO:0000313" key="1">
    <source>
        <dbReference type="EMBL" id="CAG8742281.1"/>
    </source>
</evidence>
<sequence length="163" mass="18461">MLLNTICGAASFKNLRTVDRDKCLNEAKSIQSGKKYITAFTNDILYQVNQETKSSIAFALHDIYVRNSTLHYLELILFKQEASLKNFSNMPIPELLTQQPLQYLKQKAIFDTIVLAIEREEGMHKILAPKNADVDLVNKIVMGLCLSKAYEYLSADAIVKTTE</sequence>
<evidence type="ECO:0000313" key="2">
    <source>
        <dbReference type="Proteomes" id="UP000789920"/>
    </source>
</evidence>
<protein>
    <submittedName>
        <fullName evidence="1">24908_t:CDS:1</fullName>
    </submittedName>
</protein>
<keyword evidence="2" id="KW-1185">Reference proteome</keyword>
<proteinExistence type="predicted"/>
<name>A0ACA9Q9J4_9GLOM</name>
<organism evidence="1 2">
    <name type="scientific">Racocetra persica</name>
    <dbReference type="NCBI Taxonomy" id="160502"/>
    <lineage>
        <taxon>Eukaryota</taxon>
        <taxon>Fungi</taxon>
        <taxon>Fungi incertae sedis</taxon>
        <taxon>Mucoromycota</taxon>
        <taxon>Glomeromycotina</taxon>
        <taxon>Glomeromycetes</taxon>
        <taxon>Diversisporales</taxon>
        <taxon>Gigasporaceae</taxon>
        <taxon>Racocetra</taxon>
    </lineage>
</organism>
<accession>A0ACA9Q9J4</accession>
<dbReference type="EMBL" id="CAJVQC010029309">
    <property type="protein sequence ID" value="CAG8742281.1"/>
    <property type="molecule type" value="Genomic_DNA"/>
</dbReference>
<dbReference type="Proteomes" id="UP000789920">
    <property type="component" value="Unassembled WGS sequence"/>
</dbReference>
<gene>
    <name evidence="1" type="ORF">RPERSI_LOCUS13273</name>
</gene>
<feature type="non-terminal residue" evidence="1">
    <location>
        <position position="163"/>
    </location>
</feature>